<dbReference type="Proteomes" id="UP000655523">
    <property type="component" value="Unassembled WGS sequence"/>
</dbReference>
<keyword evidence="2" id="KW-1185">Reference proteome</keyword>
<accession>A0A972NK46</accession>
<gene>
    <name evidence="1" type="ORF">GNZ13_00115</name>
</gene>
<protein>
    <submittedName>
        <fullName evidence="1">Uncharacterized protein</fullName>
    </submittedName>
</protein>
<proteinExistence type="predicted"/>
<organism evidence="1 2">
    <name type="scientific">Paraburkholderia elongata</name>
    <dbReference type="NCBI Taxonomy" id="2675747"/>
    <lineage>
        <taxon>Bacteria</taxon>
        <taxon>Pseudomonadati</taxon>
        <taxon>Pseudomonadota</taxon>
        <taxon>Betaproteobacteria</taxon>
        <taxon>Burkholderiales</taxon>
        <taxon>Burkholderiaceae</taxon>
        <taxon>Paraburkholderia</taxon>
    </lineage>
</organism>
<reference evidence="1 2" key="1">
    <citation type="submission" date="2019-11" db="EMBL/GenBank/DDBJ databases">
        <title>Metabolism of dissolved organic matter in forest soils.</title>
        <authorList>
            <person name="Cyle K.T."/>
            <person name="Wilhelm R.C."/>
            <person name="Martinez C.E."/>
        </authorList>
    </citation>
    <scope>NUCLEOTIDE SEQUENCE [LARGE SCALE GENOMIC DNA]</scope>
    <source>
        <strain evidence="1 2">5N</strain>
    </source>
</reference>
<dbReference type="AlphaFoldDB" id="A0A972NK46"/>
<sequence length="59" mass="6822">MSSGLSAAIDRCIGHDYGVLRRELRGNGVTLQPFWEEYAEANPGQPTYRYTQFSRKRRD</sequence>
<evidence type="ECO:0000313" key="1">
    <source>
        <dbReference type="EMBL" id="NPT53060.1"/>
    </source>
</evidence>
<comment type="caution">
    <text evidence="1">The sequence shown here is derived from an EMBL/GenBank/DDBJ whole genome shotgun (WGS) entry which is preliminary data.</text>
</comment>
<evidence type="ECO:0000313" key="2">
    <source>
        <dbReference type="Proteomes" id="UP000655523"/>
    </source>
</evidence>
<dbReference type="RefSeq" id="WP_172159365.1">
    <property type="nucleotide sequence ID" value="NZ_WOEZ01000001.1"/>
</dbReference>
<name>A0A972NK46_9BURK</name>
<dbReference type="EMBL" id="WOEZ01000001">
    <property type="protein sequence ID" value="NPT53060.1"/>
    <property type="molecule type" value="Genomic_DNA"/>
</dbReference>